<dbReference type="STRING" id="381306.AN478_07725"/>
<dbReference type="PANTHER" id="PTHR47683:SF3">
    <property type="entry name" value="RIBOSOMAL LARGE SUBUNIT PSEUDOURIDINE SYNTHASE B"/>
    <property type="match status" value="1"/>
</dbReference>
<dbReference type="PATRIC" id="fig|381306.5.peg.185"/>
<sequence>MSERVQKVLARAGWASRREADAWVAGGRVTINGRMAQPGDRVAPGDEVALDGKPLVQGQADPETRVLAYHKPLGEVCTRSDPQGRPTIFDHLPEPATGRWLQVGRLDVNSSGLLLLTTDGDLANGLMHPSREVEREYRVRVRGVPDQATLGRLASGVELEDGPARFRRAELLPVRGRHADLLVVLTEGRKREVRRLLEAVGHPVSRLLRTRYGPVSLPRDLKPGQYRELGAEAVAALKDLSRRPNRSPGSEDD</sequence>
<keyword evidence="2 6" id="KW-0694">RNA-binding</keyword>
<evidence type="ECO:0000256" key="5">
    <source>
        <dbReference type="ARBA" id="ARBA00037383"/>
    </source>
</evidence>
<feature type="domain" description="RNA-binding S4" evidence="8">
    <location>
        <begin position="3"/>
        <end position="63"/>
    </location>
</feature>
<dbReference type="InterPro" id="IPR000748">
    <property type="entry name" value="PsdUridine_synth_RsuA/RluB/E/F"/>
</dbReference>
<evidence type="ECO:0000256" key="1">
    <source>
        <dbReference type="ARBA" id="ARBA00008348"/>
    </source>
</evidence>
<dbReference type="PANTHER" id="PTHR47683">
    <property type="entry name" value="PSEUDOURIDINE SYNTHASE FAMILY PROTEIN-RELATED"/>
    <property type="match status" value="1"/>
</dbReference>
<dbReference type="InterPro" id="IPR002942">
    <property type="entry name" value="S4_RNA-bd"/>
</dbReference>
<dbReference type="InterPro" id="IPR042092">
    <property type="entry name" value="PsdUridine_s_RsuA/RluB/E/F_cat"/>
</dbReference>
<dbReference type="Gene3D" id="3.30.70.1560">
    <property type="entry name" value="Alpha-L RNA-binding motif"/>
    <property type="match status" value="1"/>
</dbReference>
<comment type="function">
    <text evidence="5">Responsible for synthesis of pseudouridine from uracil-2605 in 23S ribosomal RNA.</text>
</comment>
<dbReference type="Proteomes" id="UP000183104">
    <property type="component" value="Unassembled WGS sequence"/>
</dbReference>
<dbReference type="Pfam" id="PF00849">
    <property type="entry name" value="PseudoU_synth_2"/>
    <property type="match status" value="1"/>
</dbReference>
<evidence type="ECO:0000256" key="3">
    <source>
        <dbReference type="ARBA" id="ARBA00023235"/>
    </source>
</evidence>
<dbReference type="GO" id="GO:0160139">
    <property type="term" value="F:23S rRNA pseudouridine(2605) synthase activity"/>
    <property type="evidence" value="ECO:0007669"/>
    <property type="project" value="UniProtKB-EC"/>
</dbReference>
<proteinExistence type="inferred from homology"/>
<dbReference type="InterPro" id="IPR020103">
    <property type="entry name" value="PsdUridine_synth_cat_dom_sf"/>
</dbReference>
<dbReference type="EC" id="5.4.99.-" evidence="7"/>
<dbReference type="GO" id="GO:0000455">
    <property type="term" value="P:enzyme-directed rRNA pseudouridine synthesis"/>
    <property type="evidence" value="ECO:0007669"/>
    <property type="project" value="UniProtKB-ARBA"/>
</dbReference>
<dbReference type="InterPro" id="IPR020094">
    <property type="entry name" value="TruA/RsuA/RluB/E/F_N"/>
</dbReference>
<dbReference type="GO" id="GO:0003723">
    <property type="term" value="F:RNA binding"/>
    <property type="evidence" value="ECO:0007669"/>
    <property type="project" value="UniProtKB-KW"/>
</dbReference>
<gene>
    <name evidence="9" type="ORF">SAMN05661077_1311</name>
</gene>
<dbReference type="SUPFAM" id="SSF55120">
    <property type="entry name" value="Pseudouridine synthase"/>
    <property type="match status" value="1"/>
</dbReference>
<dbReference type="FunFam" id="3.10.290.10:FF:000003">
    <property type="entry name" value="Pseudouridine synthase"/>
    <property type="match status" value="1"/>
</dbReference>
<name>A0A0P9C5B9_9GAMM</name>
<dbReference type="AlphaFoldDB" id="A0A0P9C5B9"/>
<evidence type="ECO:0000256" key="2">
    <source>
        <dbReference type="ARBA" id="ARBA00022884"/>
    </source>
</evidence>
<dbReference type="SMART" id="SM00363">
    <property type="entry name" value="S4"/>
    <property type="match status" value="1"/>
</dbReference>
<organism evidence="9 10">
    <name type="scientific">Thiohalorhabdus denitrificans</name>
    <dbReference type="NCBI Taxonomy" id="381306"/>
    <lineage>
        <taxon>Bacteria</taxon>
        <taxon>Pseudomonadati</taxon>
        <taxon>Pseudomonadota</taxon>
        <taxon>Gammaproteobacteria</taxon>
        <taxon>Thiohalorhabdales</taxon>
        <taxon>Thiohalorhabdaceae</taxon>
        <taxon>Thiohalorhabdus</taxon>
    </lineage>
</organism>
<keyword evidence="3 7" id="KW-0413">Isomerase</keyword>
<accession>A0A0P9C5B9</accession>
<dbReference type="InterPro" id="IPR050343">
    <property type="entry name" value="RsuA_PseudoU_synthase"/>
</dbReference>
<reference evidence="10" key="1">
    <citation type="submission" date="2016-10" db="EMBL/GenBank/DDBJ databases">
        <authorList>
            <person name="Varghese N."/>
        </authorList>
    </citation>
    <scope>NUCLEOTIDE SEQUENCE [LARGE SCALE GENOMIC DNA]</scope>
    <source>
        <strain evidence="10">HL 19</strain>
    </source>
</reference>
<evidence type="ECO:0000313" key="9">
    <source>
        <dbReference type="EMBL" id="SCY13571.1"/>
    </source>
</evidence>
<dbReference type="NCBIfam" id="TIGR00093">
    <property type="entry name" value="pseudouridine synthase"/>
    <property type="match status" value="1"/>
</dbReference>
<evidence type="ECO:0000256" key="4">
    <source>
        <dbReference type="ARBA" id="ARBA00036944"/>
    </source>
</evidence>
<dbReference type="Pfam" id="PF01479">
    <property type="entry name" value="S4"/>
    <property type="match status" value="1"/>
</dbReference>
<dbReference type="Gene3D" id="3.30.70.580">
    <property type="entry name" value="Pseudouridine synthase I, catalytic domain, N-terminal subdomain"/>
    <property type="match status" value="1"/>
</dbReference>
<dbReference type="InterPro" id="IPR018496">
    <property type="entry name" value="PsdUridine_synth_RsuA/RluB_CS"/>
</dbReference>
<dbReference type="CDD" id="cd00165">
    <property type="entry name" value="S4"/>
    <property type="match status" value="1"/>
</dbReference>
<dbReference type="PROSITE" id="PS50889">
    <property type="entry name" value="S4"/>
    <property type="match status" value="1"/>
</dbReference>
<dbReference type="InterPro" id="IPR036986">
    <property type="entry name" value="S4_RNA-bd_sf"/>
</dbReference>
<dbReference type="RefSeq" id="WP_054966036.1">
    <property type="nucleotide sequence ID" value="NZ_FMUN01000003.1"/>
</dbReference>
<evidence type="ECO:0000256" key="7">
    <source>
        <dbReference type="RuleBase" id="RU003887"/>
    </source>
</evidence>
<dbReference type="Gene3D" id="3.10.290.10">
    <property type="entry name" value="RNA-binding S4 domain"/>
    <property type="match status" value="1"/>
</dbReference>
<protein>
    <recommendedName>
        <fullName evidence="7">Pseudouridine synthase</fullName>
        <ecNumber evidence="7">5.4.99.-</ecNumber>
    </recommendedName>
</protein>
<dbReference type="SUPFAM" id="SSF55174">
    <property type="entry name" value="Alpha-L RNA-binding motif"/>
    <property type="match status" value="1"/>
</dbReference>
<dbReference type="InterPro" id="IPR006145">
    <property type="entry name" value="PsdUridine_synth_RsuA/RluA"/>
</dbReference>
<evidence type="ECO:0000256" key="6">
    <source>
        <dbReference type="PROSITE-ProRule" id="PRU00182"/>
    </source>
</evidence>
<evidence type="ECO:0000259" key="8">
    <source>
        <dbReference type="SMART" id="SM00363"/>
    </source>
</evidence>
<comment type="catalytic activity">
    <reaction evidence="4">
        <text>uridine(2605) in 23S rRNA = pseudouridine(2605) in 23S rRNA</text>
        <dbReference type="Rhea" id="RHEA:42520"/>
        <dbReference type="Rhea" id="RHEA-COMP:10095"/>
        <dbReference type="Rhea" id="RHEA-COMP:10096"/>
        <dbReference type="ChEBI" id="CHEBI:65314"/>
        <dbReference type="ChEBI" id="CHEBI:65315"/>
        <dbReference type="EC" id="5.4.99.22"/>
    </reaction>
</comment>
<keyword evidence="10" id="KW-1185">Reference proteome</keyword>
<evidence type="ECO:0000313" key="10">
    <source>
        <dbReference type="Proteomes" id="UP000183104"/>
    </source>
</evidence>
<dbReference type="EMBL" id="FMUN01000003">
    <property type="protein sequence ID" value="SCY13571.1"/>
    <property type="molecule type" value="Genomic_DNA"/>
</dbReference>
<dbReference type="PROSITE" id="PS01149">
    <property type="entry name" value="PSI_RSU"/>
    <property type="match status" value="1"/>
</dbReference>
<comment type="similarity">
    <text evidence="1 7">Belongs to the pseudouridine synthase RsuA family.</text>
</comment>